<protein>
    <submittedName>
        <fullName evidence="2">Amidase</fullName>
    </submittedName>
</protein>
<gene>
    <name evidence="2" type="ORF">GCM10011360_23910</name>
</gene>
<dbReference type="SUPFAM" id="SSF75304">
    <property type="entry name" value="Amidase signature (AS) enzymes"/>
    <property type="match status" value="1"/>
</dbReference>
<proteinExistence type="predicted"/>
<comment type="caution">
    <text evidence="2">The sequence shown here is derived from an EMBL/GenBank/DDBJ whole genome shotgun (WGS) entry which is preliminary data.</text>
</comment>
<dbReference type="AlphaFoldDB" id="A0A917EF86"/>
<dbReference type="Pfam" id="PF01425">
    <property type="entry name" value="Amidase"/>
    <property type="match status" value="1"/>
</dbReference>
<organism evidence="2 3">
    <name type="scientific">Primorskyibacter flagellatus</name>
    <dbReference type="NCBI Taxonomy" id="1387277"/>
    <lineage>
        <taxon>Bacteria</taxon>
        <taxon>Pseudomonadati</taxon>
        <taxon>Pseudomonadota</taxon>
        <taxon>Alphaproteobacteria</taxon>
        <taxon>Rhodobacterales</taxon>
        <taxon>Roseobacteraceae</taxon>
        <taxon>Primorskyibacter</taxon>
    </lineage>
</organism>
<dbReference type="PANTHER" id="PTHR11895:SF76">
    <property type="entry name" value="INDOLEACETAMIDE HYDROLASE"/>
    <property type="match status" value="1"/>
</dbReference>
<sequence>MDLTELDAGDLVARLTAREVSAEEAMRACLDRIGAVNPSVNAIVALRDPDTLLAEARAADAAPRRGWLHGVPVAVKDLANTAGLRTTLGSPVLRDFVPKNDDLFVARMRAAGAIFIGKTNAPEFGLGSHSVNPVYGATRNPYDTTRSAGGSSGGAGVALATGMQWVCDGSDMMGSLRNPAGWNNVYGFRPSYGLVPGDPERDLFLHPLSTNGPMGRCPDDMAALLDIQAGRDPRVPLSHDGPRFHGALGADLAGRRIGWLADWGGAWAMDDGLLAASEAALATFTDLGCEVVALDPPMPADEIWQAWIDLRSFAVAASLATLYDNDAHRPRIREDAIWEVERGRAMTAPQIQRASAIRSAWFRRAAALFDTVDALVAPTAQVWPFPVDWAHPKEIAGRKMDTYHRWMECVIPASLIGLPAVSVPAGFGDAGLPFGLQIIGPARGDLAVLQLAEGWHRATGWPQKRPAMRA</sequence>
<dbReference type="PANTHER" id="PTHR11895">
    <property type="entry name" value="TRANSAMIDASE"/>
    <property type="match status" value="1"/>
</dbReference>
<dbReference type="InterPro" id="IPR036928">
    <property type="entry name" value="AS_sf"/>
</dbReference>
<dbReference type="Gene3D" id="3.90.1300.10">
    <property type="entry name" value="Amidase signature (AS) domain"/>
    <property type="match status" value="1"/>
</dbReference>
<dbReference type="GO" id="GO:0003824">
    <property type="term" value="F:catalytic activity"/>
    <property type="evidence" value="ECO:0007669"/>
    <property type="project" value="InterPro"/>
</dbReference>
<dbReference type="NCBIfam" id="NF005686">
    <property type="entry name" value="PRK07486.1"/>
    <property type="match status" value="1"/>
</dbReference>
<reference evidence="3" key="1">
    <citation type="journal article" date="2019" name="Int. J. Syst. Evol. Microbiol.">
        <title>The Global Catalogue of Microorganisms (GCM) 10K type strain sequencing project: providing services to taxonomists for standard genome sequencing and annotation.</title>
        <authorList>
            <consortium name="The Broad Institute Genomics Platform"/>
            <consortium name="The Broad Institute Genome Sequencing Center for Infectious Disease"/>
            <person name="Wu L."/>
            <person name="Ma J."/>
        </authorList>
    </citation>
    <scope>NUCLEOTIDE SEQUENCE [LARGE SCALE GENOMIC DNA]</scope>
    <source>
        <strain evidence="3">CGMCC 1.12664</strain>
    </source>
</reference>
<evidence type="ECO:0000313" key="2">
    <source>
        <dbReference type="EMBL" id="GGE35301.1"/>
    </source>
</evidence>
<accession>A0A917EF86</accession>
<dbReference type="Proteomes" id="UP000612855">
    <property type="component" value="Unassembled WGS sequence"/>
</dbReference>
<dbReference type="EMBL" id="BMFJ01000001">
    <property type="protein sequence ID" value="GGE35301.1"/>
    <property type="molecule type" value="Genomic_DNA"/>
</dbReference>
<name>A0A917EF86_9RHOB</name>
<evidence type="ECO:0000313" key="3">
    <source>
        <dbReference type="Proteomes" id="UP000612855"/>
    </source>
</evidence>
<evidence type="ECO:0000259" key="1">
    <source>
        <dbReference type="Pfam" id="PF01425"/>
    </source>
</evidence>
<feature type="domain" description="Amidase" evidence="1">
    <location>
        <begin position="24"/>
        <end position="449"/>
    </location>
</feature>
<dbReference type="InterPro" id="IPR000120">
    <property type="entry name" value="Amidase"/>
</dbReference>
<dbReference type="InterPro" id="IPR023631">
    <property type="entry name" value="Amidase_dom"/>
</dbReference>
<dbReference type="RefSeq" id="WP_188477905.1">
    <property type="nucleotide sequence ID" value="NZ_BMFJ01000001.1"/>
</dbReference>
<keyword evidence="3" id="KW-1185">Reference proteome</keyword>